<keyword evidence="5" id="KW-1185">Reference proteome</keyword>
<dbReference type="Ensembl" id="ENSABRT00000032616.1">
    <property type="protein sequence ID" value="ENSABRP00000023263.1"/>
    <property type="gene ID" value="ENSABRG00000019618.1"/>
</dbReference>
<dbReference type="InterPro" id="IPR039880">
    <property type="entry name" value="CHCT1-like"/>
</dbReference>
<dbReference type="PANTHER" id="PTHR21765:SF1">
    <property type="entry name" value="CHD1 HELICAL C-TERMINAL DOMAIN CONTAINING PROTEIN 1"/>
    <property type="match status" value="1"/>
</dbReference>
<dbReference type="GeneTree" id="ENSGT00390000003769"/>
<dbReference type="PANTHER" id="PTHR21765">
    <property type="entry name" value="SIMILAR TO CHROMODOMAIN-HELICASE-DNA-BINDING PROTEIN 1 (CHD-1)"/>
    <property type="match status" value="1"/>
</dbReference>
<dbReference type="Pfam" id="PF13907">
    <property type="entry name" value="CHD1-like_C"/>
    <property type="match status" value="1"/>
</dbReference>
<gene>
    <name evidence="4" type="primary">CHCT1</name>
</gene>
<evidence type="ECO:0000256" key="1">
    <source>
        <dbReference type="ARBA" id="ARBA00004123"/>
    </source>
</evidence>
<organism evidence="4 5">
    <name type="scientific">Anser brachyrhynchus</name>
    <name type="common">Pink-footed goose</name>
    <dbReference type="NCBI Taxonomy" id="132585"/>
    <lineage>
        <taxon>Eukaryota</taxon>
        <taxon>Metazoa</taxon>
        <taxon>Chordata</taxon>
        <taxon>Craniata</taxon>
        <taxon>Vertebrata</taxon>
        <taxon>Euteleostomi</taxon>
        <taxon>Archelosauria</taxon>
        <taxon>Archosauria</taxon>
        <taxon>Dinosauria</taxon>
        <taxon>Saurischia</taxon>
        <taxon>Theropoda</taxon>
        <taxon>Coelurosauria</taxon>
        <taxon>Aves</taxon>
        <taxon>Neognathae</taxon>
        <taxon>Galloanserae</taxon>
        <taxon>Anseriformes</taxon>
        <taxon>Anatidae</taxon>
        <taxon>Anserinae</taxon>
        <taxon>Anser</taxon>
    </lineage>
</organism>
<evidence type="ECO:0000259" key="3">
    <source>
        <dbReference type="SMART" id="SM01176"/>
    </source>
</evidence>
<keyword evidence="2" id="KW-0539">Nucleus</keyword>
<evidence type="ECO:0000256" key="2">
    <source>
        <dbReference type="ARBA" id="ARBA00023242"/>
    </source>
</evidence>
<reference evidence="4" key="2">
    <citation type="submission" date="2025-09" db="UniProtKB">
        <authorList>
            <consortium name="Ensembl"/>
        </authorList>
    </citation>
    <scope>IDENTIFICATION</scope>
</reference>
<dbReference type="GO" id="GO:0005634">
    <property type="term" value="C:nucleus"/>
    <property type="evidence" value="ECO:0007669"/>
    <property type="project" value="UniProtKB-SubCell"/>
</dbReference>
<dbReference type="AlphaFoldDB" id="A0A8B9CS74"/>
<dbReference type="InterPro" id="IPR025260">
    <property type="entry name" value="CHD1-like_C"/>
</dbReference>
<accession>A0A8B9CS74</accession>
<comment type="subcellular location">
    <subcellularLocation>
        <location evidence="1">Nucleus</location>
    </subcellularLocation>
</comment>
<dbReference type="SMART" id="SM01176">
    <property type="entry name" value="DUF4208"/>
    <property type="match status" value="1"/>
</dbReference>
<proteinExistence type="predicted"/>
<evidence type="ECO:0000313" key="4">
    <source>
        <dbReference type="Ensembl" id="ENSABRP00000023263.1"/>
    </source>
</evidence>
<protein>
    <submittedName>
        <fullName evidence="4">CHD1 helical C-terminal domain containing 1</fullName>
    </submittedName>
</protein>
<feature type="domain" description="Chromodomain-helicase-DNA-binding protein 1-like C-terminal" evidence="3">
    <location>
        <begin position="61"/>
        <end position="161"/>
    </location>
</feature>
<evidence type="ECO:0000313" key="5">
    <source>
        <dbReference type="Proteomes" id="UP000694426"/>
    </source>
</evidence>
<sequence length="247" mass="28023">MLLSLRIGFALSNVFRRGCRIGTNGRLTCSFGNSQTAEGDAAGTRGEAAPGTGSSHTAQCRTPLVSYVAGLDQDTFKICKEFLRPFKKSLRKLHLPQHLPKKKKVKYTKESLTIIGDRINMFLQQHCKASEVKHWKTVMWRFVSLFSEKDERQLQKLYKYIKSNRMDKFKVSQQDRQRLARCPRCALANQSSWQPGCCSPDPGTRKPWRRKEKGTLGQLLVRSALPQAGATVCLQKDLSHTRQFSSC</sequence>
<name>A0A8B9CS74_9AVES</name>
<dbReference type="Proteomes" id="UP000694426">
    <property type="component" value="Unplaced"/>
</dbReference>
<reference evidence="4" key="1">
    <citation type="submission" date="2025-08" db="UniProtKB">
        <authorList>
            <consortium name="Ensembl"/>
        </authorList>
    </citation>
    <scope>IDENTIFICATION</scope>
</reference>